<evidence type="ECO:0000256" key="1">
    <source>
        <dbReference type="ARBA" id="ARBA00023015"/>
    </source>
</evidence>
<dbReference type="InterPro" id="IPR018060">
    <property type="entry name" value="HTH_AraC"/>
</dbReference>
<dbReference type="PROSITE" id="PS00041">
    <property type="entry name" value="HTH_ARAC_FAMILY_1"/>
    <property type="match status" value="1"/>
</dbReference>
<gene>
    <name evidence="5" type="ORF">SAMN06295960_1114</name>
</gene>
<dbReference type="PANTHER" id="PTHR43280">
    <property type="entry name" value="ARAC-FAMILY TRANSCRIPTIONAL REGULATOR"/>
    <property type="match status" value="1"/>
</dbReference>
<dbReference type="SMART" id="SM00342">
    <property type="entry name" value="HTH_ARAC"/>
    <property type="match status" value="1"/>
</dbReference>
<dbReference type="GO" id="GO:0003700">
    <property type="term" value="F:DNA-binding transcription factor activity"/>
    <property type="evidence" value="ECO:0007669"/>
    <property type="project" value="InterPro"/>
</dbReference>
<dbReference type="Pfam" id="PF12833">
    <property type="entry name" value="HTH_18"/>
    <property type="match status" value="1"/>
</dbReference>
<dbReference type="InterPro" id="IPR020449">
    <property type="entry name" value="Tscrpt_reg_AraC-type_HTH"/>
</dbReference>
<name>A0A1X7J409_9BACL</name>
<evidence type="ECO:0000256" key="2">
    <source>
        <dbReference type="ARBA" id="ARBA00023125"/>
    </source>
</evidence>
<proteinExistence type="predicted"/>
<dbReference type="Gene3D" id="2.60.120.10">
    <property type="entry name" value="Jelly Rolls"/>
    <property type="match status" value="1"/>
</dbReference>
<evidence type="ECO:0000313" key="5">
    <source>
        <dbReference type="EMBL" id="SMG21551.1"/>
    </source>
</evidence>
<organism evidence="5 6">
    <name type="scientific">Paenibacillus aquistagni</name>
    <dbReference type="NCBI Taxonomy" id="1852522"/>
    <lineage>
        <taxon>Bacteria</taxon>
        <taxon>Bacillati</taxon>
        <taxon>Bacillota</taxon>
        <taxon>Bacilli</taxon>
        <taxon>Bacillales</taxon>
        <taxon>Paenibacillaceae</taxon>
        <taxon>Paenibacillus</taxon>
    </lineage>
</organism>
<sequence length="292" mass="34507">MDLAAFHPYVNYATRYPFSKNQTSRSRYCYSSSLYVISEGKGILQTCGRTYHVQSGSIIYIPAGQPHDWIADTSDPMVHVCCYFDWSHVDRRAHFSSPSTICYDEEQLIRALVGPAFPYPIPEYTQTDSVRLWVDRFESFYTENCYPDEHTYMRSLKCQSYFLLFIEYFLSVVLQQQYFMDQRMIKVLSRLDQDLIRGELQSLSAYYQELQISRGYFFELFKKATGMPPTQYINHFRMIRAKEDLMNTSLSITDIAEKHGFSSVHYFSRLFRQLNGTTPRQYREARDERQHG</sequence>
<keyword evidence="1" id="KW-0805">Transcription regulation</keyword>
<dbReference type="InterPro" id="IPR018062">
    <property type="entry name" value="HTH_AraC-typ_CS"/>
</dbReference>
<keyword evidence="3" id="KW-0804">Transcription</keyword>
<dbReference type="InterPro" id="IPR009057">
    <property type="entry name" value="Homeodomain-like_sf"/>
</dbReference>
<dbReference type="OrthoDB" id="2547375at2"/>
<dbReference type="Proteomes" id="UP000193834">
    <property type="component" value="Unassembled WGS sequence"/>
</dbReference>
<dbReference type="PANTHER" id="PTHR43280:SF2">
    <property type="entry name" value="HTH-TYPE TRANSCRIPTIONAL REGULATOR EXSA"/>
    <property type="match status" value="1"/>
</dbReference>
<dbReference type="InterPro" id="IPR037923">
    <property type="entry name" value="HTH-like"/>
</dbReference>
<dbReference type="SUPFAM" id="SSF51215">
    <property type="entry name" value="Regulatory protein AraC"/>
    <property type="match status" value="1"/>
</dbReference>
<evidence type="ECO:0000313" key="6">
    <source>
        <dbReference type="Proteomes" id="UP000193834"/>
    </source>
</evidence>
<dbReference type="InterPro" id="IPR003313">
    <property type="entry name" value="AraC-bd"/>
</dbReference>
<dbReference type="PROSITE" id="PS01124">
    <property type="entry name" value="HTH_ARAC_FAMILY_2"/>
    <property type="match status" value="1"/>
</dbReference>
<dbReference type="EMBL" id="FXAZ01000001">
    <property type="protein sequence ID" value="SMG21551.1"/>
    <property type="molecule type" value="Genomic_DNA"/>
</dbReference>
<feature type="domain" description="HTH araC/xylS-type" evidence="4">
    <location>
        <begin position="185"/>
        <end position="285"/>
    </location>
</feature>
<dbReference type="AlphaFoldDB" id="A0A1X7J409"/>
<dbReference type="GO" id="GO:0043565">
    <property type="term" value="F:sequence-specific DNA binding"/>
    <property type="evidence" value="ECO:0007669"/>
    <property type="project" value="InterPro"/>
</dbReference>
<reference evidence="5 6" key="1">
    <citation type="submission" date="2017-04" db="EMBL/GenBank/DDBJ databases">
        <authorList>
            <person name="Afonso C.L."/>
            <person name="Miller P.J."/>
            <person name="Scott M.A."/>
            <person name="Spackman E."/>
            <person name="Goraichik I."/>
            <person name="Dimitrov K.M."/>
            <person name="Suarez D.L."/>
            <person name="Swayne D.E."/>
        </authorList>
    </citation>
    <scope>NUCLEOTIDE SEQUENCE [LARGE SCALE GENOMIC DNA]</scope>
    <source>
        <strain evidence="5 6">11</strain>
    </source>
</reference>
<accession>A0A1X7J409</accession>
<keyword evidence="2 5" id="KW-0238">DNA-binding</keyword>
<keyword evidence="6" id="KW-1185">Reference proteome</keyword>
<protein>
    <submittedName>
        <fullName evidence="5">AraC-type DNA-binding protein</fullName>
    </submittedName>
</protein>
<evidence type="ECO:0000256" key="3">
    <source>
        <dbReference type="ARBA" id="ARBA00023163"/>
    </source>
</evidence>
<evidence type="ECO:0000259" key="4">
    <source>
        <dbReference type="PROSITE" id="PS01124"/>
    </source>
</evidence>
<dbReference type="SUPFAM" id="SSF46689">
    <property type="entry name" value="Homeodomain-like"/>
    <property type="match status" value="1"/>
</dbReference>
<dbReference type="PRINTS" id="PR00032">
    <property type="entry name" value="HTHARAC"/>
</dbReference>
<dbReference type="RefSeq" id="WP_085493294.1">
    <property type="nucleotide sequence ID" value="NZ_FXAZ01000001.1"/>
</dbReference>
<dbReference type="STRING" id="1852522.SAMN06295960_1114"/>
<dbReference type="Gene3D" id="1.10.10.60">
    <property type="entry name" value="Homeodomain-like"/>
    <property type="match status" value="2"/>
</dbReference>
<dbReference type="InterPro" id="IPR014710">
    <property type="entry name" value="RmlC-like_jellyroll"/>
</dbReference>
<dbReference type="Pfam" id="PF02311">
    <property type="entry name" value="AraC_binding"/>
    <property type="match status" value="1"/>
</dbReference>